<organism evidence="1 2">
    <name type="scientific">Marinomonas pontica</name>
    <dbReference type="NCBI Taxonomy" id="264739"/>
    <lineage>
        <taxon>Bacteria</taxon>
        <taxon>Pseudomonadati</taxon>
        <taxon>Pseudomonadota</taxon>
        <taxon>Gammaproteobacteria</taxon>
        <taxon>Oceanospirillales</taxon>
        <taxon>Oceanospirillaceae</taxon>
        <taxon>Marinomonas</taxon>
    </lineage>
</organism>
<dbReference type="InterPro" id="IPR023401">
    <property type="entry name" value="ODC_N"/>
</dbReference>
<dbReference type="PANTHER" id="PTHR13812">
    <property type="entry name" value="KETIMINE REDUCTASE MU-CRYSTALLIN"/>
    <property type="match status" value="1"/>
</dbReference>
<gene>
    <name evidence="1" type="ORF">MACH16_01730</name>
</gene>
<dbReference type="InterPro" id="IPR036291">
    <property type="entry name" value="NAD(P)-bd_dom_sf"/>
</dbReference>
<dbReference type="InterPro" id="IPR003462">
    <property type="entry name" value="ODC_Mu_crystall"/>
</dbReference>
<evidence type="ECO:0000313" key="2">
    <source>
        <dbReference type="Proteomes" id="UP001307608"/>
    </source>
</evidence>
<dbReference type="Gene3D" id="3.40.50.720">
    <property type="entry name" value="NAD(P)-binding Rossmann-like Domain"/>
    <property type="match status" value="1"/>
</dbReference>
<keyword evidence="2" id="KW-1185">Reference proteome</keyword>
<dbReference type="EMBL" id="AP027271">
    <property type="protein sequence ID" value="BDX01425.1"/>
    <property type="molecule type" value="Genomic_DNA"/>
</dbReference>
<dbReference type="SUPFAM" id="SSF51735">
    <property type="entry name" value="NAD(P)-binding Rossmann-fold domains"/>
    <property type="match status" value="1"/>
</dbReference>
<dbReference type="Proteomes" id="UP001307608">
    <property type="component" value="Chromosome"/>
</dbReference>
<sequence length="322" mass="34595">MQISADTLRERLTWPKMIAALRDIFVADVHSPVRHHHFIDVPNAPQATLLLMPAWIEGQYLGIKQVSVFPGNNAKGLPGLTSLYTLSCGKTGQTLAQMDGNVITAIRTAAASALASTYLSREDSRSMLMVGAGRMGRHLVPAHCSVRPIETVWIWDRNNAAVSDFVAELQSQGIDVRSCRTEQLPDVAGQVDIISCATLANDPVVLGEWLSPGVHVDLVGSFTPTMREVDNLAMQKAKIFVDTRAGALAETGDLIIPIKEGAMATTDIQAELTELCGNTHLGRSALAQPNNAITLFKSVGDSREDLAAAILAYQPSESTNNA</sequence>
<dbReference type="RefSeq" id="WP_338264649.1">
    <property type="nucleotide sequence ID" value="NZ_AP027271.1"/>
</dbReference>
<evidence type="ECO:0000313" key="1">
    <source>
        <dbReference type="EMBL" id="BDX01425.1"/>
    </source>
</evidence>
<dbReference type="PIRSF" id="PIRSF001439">
    <property type="entry name" value="CryM"/>
    <property type="match status" value="1"/>
</dbReference>
<reference evidence="1 2" key="1">
    <citation type="submission" date="2023-01" db="EMBL/GenBank/DDBJ databases">
        <title>Complete genome sequence of Marinomonas pontica strain 200518_36.</title>
        <authorList>
            <person name="Ueki S."/>
            <person name="Gajardo G."/>
            <person name="Maruyama F."/>
        </authorList>
    </citation>
    <scope>NUCLEOTIDE SEQUENCE [LARGE SCALE GENOMIC DNA]</scope>
    <source>
        <strain evidence="1 2">200518_36</strain>
    </source>
</reference>
<protein>
    <submittedName>
        <fullName evidence="1">Ornithine cyclodeaminase</fullName>
    </submittedName>
</protein>
<proteinExistence type="predicted"/>
<dbReference type="NCBIfam" id="NF004793">
    <property type="entry name" value="PRK06141.1"/>
    <property type="match status" value="1"/>
</dbReference>
<name>A0ABM8F8Z4_9GAMM</name>
<dbReference type="Pfam" id="PF02423">
    <property type="entry name" value="OCD_Mu_crystall"/>
    <property type="match status" value="1"/>
</dbReference>
<dbReference type="PANTHER" id="PTHR13812:SF19">
    <property type="entry name" value="KETIMINE REDUCTASE MU-CRYSTALLIN"/>
    <property type="match status" value="1"/>
</dbReference>
<dbReference type="Gene3D" id="3.30.1780.10">
    <property type="entry name" value="ornithine cyclodeaminase, domain 1"/>
    <property type="match status" value="1"/>
</dbReference>
<accession>A0ABM8F8Z4</accession>